<dbReference type="SUPFAM" id="SSF54001">
    <property type="entry name" value="Cysteine proteinases"/>
    <property type="match status" value="1"/>
</dbReference>
<dbReference type="PANTHER" id="PTHR12419">
    <property type="entry name" value="OTU DOMAIN CONTAINING PROTEIN"/>
    <property type="match status" value="1"/>
</dbReference>
<dbReference type="EMBL" id="JAVRRA010000033">
    <property type="protein sequence ID" value="KAK5295692.1"/>
    <property type="molecule type" value="Genomic_DNA"/>
</dbReference>
<evidence type="ECO:0000313" key="5">
    <source>
        <dbReference type="Proteomes" id="UP001357485"/>
    </source>
</evidence>
<accession>A0ABR0M8W4</accession>
<dbReference type="InterPro" id="IPR050704">
    <property type="entry name" value="Peptidase_C85-like"/>
</dbReference>
<feature type="compositionally biased region" description="Basic residues" evidence="1">
    <location>
        <begin position="129"/>
        <end position="138"/>
    </location>
</feature>
<gene>
    <name evidence="4" type="primary">OTU2</name>
    <name evidence="4" type="ORF">LTR16_000878</name>
</gene>
<feature type="compositionally biased region" description="Basic and acidic residues" evidence="1">
    <location>
        <begin position="52"/>
        <end position="63"/>
    </location>
</feature>
<dbReference type="InterPro" id="IPR003323">
    <property type="entry name" value="OTU_dom"/>
</dbReference>
<dbReference type="InterPro" id="IPR038765">
    <property type="entry name" value="Papain-like_cys_pep_sf"/>
</dbReference>
<keyword evidence="4" id="KW-0378">Hydrolase</keyword>
<dbReference type="EC" id="3.4.19.12" evidence="4"/>
<organism evidence="4 5">
    <name type="scientific">Cryomyces antarcticus</name>
    <dbReference type="NCBI Taxonomy" id="329879"/>
    <lineage>
        <taxon>Eukaryota</taxon>
        <taxon>Fungi</taxon>
        <taxon>Dikarya</taxon>
        <taxon>Ascomycota</taxon>
        <taxon>Pezizomycotina</taxon>
        <taxon>Dothideomycetes</taxon>
        <taxon>Dothideomycetes incertae sedis</taxon>
        <taxon>Cryomyces</taxon>
    </lineage>
</organism>
<keyword evidence="2" id="KW-0732">Signal</keyword>
<dbReference type="GO" id="GO:0004843">
    <property type="term" value="F:cysteine-type deubiquitinase activity"/>
    <property type="evidence" value="ECO:0007669"/>
    <property type="project" value="UniProtKB-EC"/>
</dbReference>
<feature type="compositionally biased region" description="Acidic residues" evidence="1">
    <location>
        <begin position="81"/>
        <end position="93"/>
    </location>
</feature>
<protein>
    <submittedName>
        <fullName evidence="4">OTU protein</fullName>
        <ecNumber evidence="4">3.4.19.12</ecNumber>
    </submittedName>
</protein>
<comment type="caution">
    <text evidence="4">The sequence shown here is derived from an EMBL/GenBank/DDBJ whole genome shotgun (WGS) entry which is preliminary data.</text>
</comment>
<dbReference type="PROSITE" id="PS50802">
    <property type="entry name" value="OTU"/>
    <property type="match status" value="1"/>
</dbReference>
<evidence type="ECO:0000256" key="1">
    <source>
        <dbReference type="SAM" id="MobiDB-lite"/>
    </source>
</evidence>
<evidence type="ECO:0000313" key="4">
    <source>
        <dbReference type="EMBL" id="KAK5295692.1"/>
    </source>
</evidence>
<name>A0ABR0M8W4_9PEZI</name>
<dbReference type="Pfam" id="PF02338">
    <property type="entry name" value="OTU"/>
    <property type="match status" value="1"/>
</dbReference>
<sequence length="330" mass="36967">MFLRWILWLFFIMEELQARHRKEQRDLQSKITQKKRSATKKTRKGVNDECANLERELKERQEQELSEVNGETHTNGVTASETDEAAEESETVEIDGKGTSGTEKSTKNFPIPASTEASQDPDSALPTRKPNRAKARLARRAAEQDALIAQAAQEAANLPDLREQERAQMLGEFQKRGLREKEIRADGHCLYSAVADQMEQLGLGLKPTIAHKAVEGADPNKISLPGYKAVRAAAAEYIVQNADDFAPFLEEPLDQYVHKVKETGEWGGQLELMALAKTYGVEINVLQGGGRVEKIEPKAKIEDNGKKIWLAYYRHGFGLGEHYNSLRKAP</sequence>
<evidence type="ECO:0000259" key="3">
    <source>
        <dbReference type="PROSITE" id="PS50802"/>
    </source>
</evidence>
<evidence type="ECO:0000256" key="2">
    <source>
        <dbReference type="SAM" id="SignalP"/>
    </source>
</evidence>
<feature type="signal peptide" evidence="2">
    <location>
        <begin position="1"/>
        <end position="18"/>
    </location>
</feature>
<dbReference type="Proteomes" id="UP001357485">
    <property type="component" value="Unassembled WGS sequence"/>
</dbReference>
<feature type="domain" description="OTU" evidence="3">
    <location>
        <begin position="178"/>
        <end position="329"/>
    </location>
</feature>
<dbReference type="CDD" id="cd22762">
    <property type="entry name" value="OTU_fungi_OTU2-like"/>
    <property type="match status" value="1"/>
</dbReference>
<feature type="chain" id="PRO_5045987984" evidence="2">
    <location>
        <begin position="19"/>
        <end position="330"/>
    </location>
</feature>
<keyword evidence="5" id="KW-1185">Reference proteome</keyword>
<proteinExistence type="predicted"/>
<dbReference type="PANTHER" id="PTHR12419:SF10">
    <property type="entry name" value="DEUBIQUITINASE OTUD6B"/>
    <property type="match status" value="1"/>
</dbReference>
<dbReference type="InterPro" id="IPR049771">
    <property type="entry name" value="OTU2-like_OTU"/>
</dbReference>
<dbReference type="Gene3D" id="3.90.70.80">
    <property type="match status" value="1"/>
</dbReference>
<reference evidence="4 5" key="1">
    <citation type="submission" date="2023-08" db="EMBL/GenBank/DDBJ databases">
        <title>Black Yeasts Isolated from many extreme environments.</title>
        <authorList>
            <person name="Coleine C."/>
            <person name="Stajich J.E."/>
            <person name="Selbmann L."/>
        </authorList>
    </citation>
    <scope>NUCLEOTIDE SEQUENCE [LARGE SCALE GENOMIC DNA]</scope>
    <source>
        <strain evidence="4 5">CCFEE 536</strain>
    </source>
</reference>
<feature type="compositionally biased region" description="Basic residues" evidence="1">
    <location>
        <begin position="32"/>
        <end position="44"/>
    </location>
</feature>
<feature type="region of interest" description="Disordered" evidence="1">
    <location>
        <begin position="22"/>
        <end position="138"/>
    </location>
</feature>